<keyword evidence="3" id="KW-0238">DNA-binding</keyword>
<dbReference type="GO" id="GO:0008270">
    <property type="term" value="F:zinc ion binding"/>
    <property type="evidence" value="ECO:0007669"/>
    <property type="project" value="InterPro"/>
</dbReference>
<dbReference type="Pfam" id="PF00172">
    <property type="entry name" value="Zn_clus"/>
    <property type="match status" value="1"/>
</dbReference>
<dbReference type="Gene3D" id="4.10.240.10">
    <property type="entry name" value="Zn(2)-C6 fungal-type DNA-binding domain"/>
    <property type="match status" value="1"/>
</dbReference>
<dbReference type="GO" id="GO:0000981">
    <property type="term" value="F:DNA-binding transcription factor activity, RNA polymerase II-specific"/>
    <property type="evidence" value="ECO:0007669"/>
    <property type="project" value="InterPro"/>
</dbReference>
<sequence length="752" mass="84766">MPQRPRKLQRASKACDFCHRRGIKCDKNRGSFQPCQNCADFDVRCTYERPSKRRGVRSDLNKEISEPVQHRDRQHGVATSPSRQARSQPAVHPEATDPSLAVMDKHWATEDWKQDDNALLNSWKAFAIACQSVVQNLVQVYFEIVYPIFPLFHRPSFLRELQDKAHIHNQGLFASTMAMCALASARARDGALYSSRWCPSQLSNPPSEVFCTAAKESIPRDLTVAKGVEYMRACAILSIVSIQNGQIQDMHQYAGMYHTLSVMGGLHDEKLWPRDLSLVETEVRRRLFWSMYTLDVYSAIVWGRIIRFREAQSNVRYPGNVNDDSLDSEPGVSSVLEGRNATLMSAGHSDQPVAWMRGWNFTTDLYRILEHAIDYQRRSSYIDTESVWSLFCPTPVSGSLVMEHVDSMFSALPSQLRVTDPATGVQNCDIVGFQSANIQATLQLLRMVLSSSEDQGVEEKCEVAGNVLTVFSKVPIEYLKAISSPLFYHLGGIGYILGSVMEGSLSEVSYQRVRKLLLEMAALLHRLESGISRSTGASERLKTQVQRIDDYMQKQRPSNAHGGLVERSTVSGPAYVENRYSPSLYGEHGLQSSQEHLTEFDDPLAFFQLPQDLLDDWPWSSDTGLLDGMFPMAFDKVKQQDSCILPINNTGDLSRTQVDEQPTFSRRIPRNITWPVPYDEASLRHGEDVPSVFQLIIHQPSYFLSSQITTSQHYPLIPQATPPSVNMSTSKPTAKQILEEVTQTIKDITLTN</sequence>
<dbReference type="AlphaFoldDB" id="A0A7H8R4M8"/>
<dbReference type="Pfam" id="PF04082">
    <property type="entry name" value="Fungal_trans"/>
    <property type="match status" value="1"/>
</dbReference>
<keyword evidence="9" id="KW-1185">Reference proteome</keyword>
<feature type="domain" description="Zn(2)-C6 fungal-type" evidence="7">
    <location>
        <begin position="14"/>
        <end position="47"/>
    </location>
</feature>
<keyword evidence="2" id="KW-0805">Transcription regulation</keyword>
<dbReference type="OrthoDB" id="2123952at2759"/>
<dbReference type="RefSeq" id="XP_035347514.1">
    <property type="nucleotide sequence ID" value="XM_035491621.1"/>
</dbReference>
<evidence type="ECO:0000256" key="4">
    <source>
        <dbReference type="ARBA" id="ARBA00023163"/>
    </source>
</evidence>
<dbReference type="InterPro" id="IPR007219">
    <property type="entry name" value="XnlR_reg_dom"/>
</dbReference>
<feature type="compositionally biased region" description="Polar residues" evidence="6">
    <location>
        <begin position="77"/>
        <end position="87"/>
    </location>
</feature>
<evidence type="ECO:0000256" key="5">
    <source>
        <dbReference type="ARBA" id="ARBA00023242"/>
    </source>
</evidence>
<keyword evidence="1" id="KW-0479">Metal-binding</keyword>
<dbReference type="PANTHER" id="PTHR46910:SF18">
    <property type="entry name" value="ZN(II)2CYS6 TRANSCRIPTION FACTOR (EUROFUNG)"/>
    <property type="match status" value="1"/>
</dbReference>
<evidence type="ECO:0000256" key="2">
    <source>
        <dbReference type="ARBA" id="ARBA00023015"/>
    </source>
</evidence>
<dbReference type="InterPro" id="IPR001138">
    <property type="entry name" value="Zn2Cys6_DnaBD"/>
</dbReference>
<dbReference type="InterPro" id="IPR036864">
    <property type="entry name" value="Zn2-C6_fun-type_DNA-bd_sf"/>
</dbReference>
<dbReference type="InterPro" id="IPR050987">
    <property type="entry name" value="AtrR-like"/>
</dbReference>
<gene>
    <name evidence="8" type="ORF">TRUGW13939_08487</name>
</gene>
<feature type="compositionally biased region" description="Basic and acidic residues" evidence="6">
    <location>
        <begin position="56"/>
        <end position="75"/>
    </location>
</feature>
<evidence type="ECO:0000313" key="9">
    <source>
        <dbReference type="Proteomes" id="UP000509510"/>
    </source>
</evidence>
<dbReference type="KEGG" id="trg:TRUGW13939_08487"/>
<evidence type="ECO:0000256" key="3">
    <source>
        <dbReference type="ARBA" id="ARBA00023125"/>
    </source>
</evidence>
<dbReference type="GO" id="GO:0003677">
    <property type="term" value="F:DNA binding"/>
    <property type="evidence" value="ECO:0007669"/>
    <property type="project" value="UniProtKB-KW"/>
</dbReference>
<dbReference type="SMART" id="SM00066">
    <property type="entry name" value="GAL4"/>
    <property type="match status" value="1"/>
</dbReference>
<feature type="region of interest" description="Disordered" evidence="6">
    <location>
        <begin position="56"/>
        <end position="96"/>
    </location>
</feature>
<dbReference type="CDD" id="cd12148">
    <property type="entry name" value="fungal_TF_MHR"/>
    <property type="match status" value="1"/>
</dbReference>
<evidence type="ECO:0000313" key="8">
    <source>
        <dbReference type="EMBL" id="QKX61339.1"/>
    </source>
</evidence>
<dbReference type="EMBL" id="CP055901">
    <property type="protein sequence ID" value="QKX61339.1"/>
    <property type="molecule type" value="Genomic_DNA"/>
</dbReference>
<evidence type="ECO:0000259" key="7">
    <source>
        <dbReference type="PROSITE" id="PS50048"/>
    </source>
</evidence>
<keyword evidence="4" id="KW-0804">Transcription</keyword>
<dbReference type="SMART" id="SM00906">
    <property type="entry name" value="Fungal_trans"/>
    <property type="match status" value="1"/>
</dbReference>
<dbReference type="Proteomes" id="UP000509510">
    <property type="component" value="Chromosome IV"/>
</dbReference>
<dbReference type="CDD" id="cd00067">
    <property type="entry name" value="GAL4"/>
    <property type="match status" value="1"/>
</dbReference>
<name>A0A7H8R4M8_TALRU</name>
<dbReference type="GeneID" id="55995976"/>
<keyword evidence="5" id="KW-0539">Nucleus</keyword>
<dbReference type="SUPFAM" id="SSF57701">
    <property type="entry name" value="Zn2/Cys6 DNA-binding domain"/>
    <property type="match status" value="1"/>
</dbReference>
<evidence type="ECO:0000256" key="1">
    <source>
        <dbReference type="ARBA" id="ARBA00022723"/>
    </source>
</evidence>
<dbReference type="PANTHER" id="PTHR46910">
    <property type="entry name" value="TRANSCRIPTION FACTOR PDR1"/>
    <property type="match status" value="1"/>
</dbReference>
<accession>A0A7H8R4M8</accession>
<protein>
    <recommendedName>
        <fullName evidence="7">Zn(2)-C6 fungal-type domain-containing protein</fullName>
    </recommendedName>
</protein>
<dbReference type="PROSITE" id="PS50048">
    <property type="entry name" value="ZN2_CY6_FUNGAL_2"/>
    <property type="match status" value="1"/>
</dbReference>
<proteinExistence type="predicted"/>
<reference evidence="9" key="1">
    <citation type="submission" date="2020-06" db="EMBL/GenBank/DDBJ databases">
        <title>A chromosome-scale genome assembly of Talaromyces rugulosus W13939.</title>
        <authorList>
            <person name="Wang B."/>
            <person name="Guo L."/>
            <person name="Ye K."/>
            <person name="Wang L."/>
        </authorList>
    </citation>
    <scope>NUCLEOTIDE SEQUENCE [LARGE SCALE GENOMIC DNA]</scope>
    <source>
        <strain evidence="9">W13939</strain>
    </source>
</reference>
<dbReference type="GO" id="GO:0006351">
    <property type="term" value="P:DNA-templated transcription"/>
    <property type="evidence" value="ECO:0007669"/>
    <property type="project" value="InterPro"/>
</dbReference>
<organism evidence="8 9">
    <name type="scientific">Talaromyces rugulosus</name>
    <name type="common">Penicillium rugulosum</name>
    <dbReference type="NCBI Taxonomy" id="121627"/>
    <lineage>
        <taxon>Eukaryota</taxon>
        <taxon>Fungi</taxon>
        <taxon>Dikarya</taxon>
        <taxon>Ascomycota</taxon>
        <taxon>Pezizomycotina</taxon>
        <taxon>Eurotiomycetes</taxon>
        <taxon>Eurotiomycetidae</taxon>
        <taxon>Eurotiales</taxon>
        <taxon>Trichocomaceae</taxon>
        <taxon>Talaromyces</taxon>
        <taxon>Talaromyces sect. Islandici</taxon>
    </lineage>
</organism>
<evidence type="ECO:0000256" key="6">
    <source>
        <dbReference type="SAM" id="MobiDB-lite"/>
    </source>
</evidence>